<name>A0A1H8ILR4_9FIRM</name>
<keyword evidence="2" id="KW-0547">Nucleotide-binding</keyword>
<protein>
    <submittedName>
        <fullName evidence="5">ABC-type nitrate/sulfonate/bicarbonate transport system, ATPase component</fullName>
    </submittedName>
</protein>
<evidence type="ECO:0000256" key="3">
    <source>
        <dbReference type="ARBA" id="ARBA00022840"/>
    </source>
</evidence>
<dbReference type="PROSITE" id="PS00211">
    <property type="entry name" value="ABC_TRANSPORTER_1"/>
    <property type="match status" value="1"/>
</dbReference>
<accession>A0A1H8ILR4</accession>
<sequence>MNSYQNRNKLELKNICKKYGDTEILKDINISLKEGELVSLLGPSGCGKSTVFNIITGLTEYESGELSKDGEISYMYQKDLLLPYKSILDNVALPLQIKGVKKKTAREELRPYFKSFDLEGYEDSYPHELSGGMKQRANFLRTFVYSNDIMLLDEPFGALDSITKMSLQKWFLDIRKKVNSTILLITHDIEEAIMLSDRIYVLSSKPASVKKEFNLVKDINKKDILEKEKLKEEIIELLK</sequence>
<dbReference type="InterPro" id="IPR027417">
    <property type="entry name" value="P-loop_NTPase"/>
</dbReference>
<evidence type="ECO:0000256" key="1">
    <source>
        <dbReference type="ARBA" id="ARBA00022448"/>
    </source>
</evidence>
<dbReference type="GO" id="GO:0005524">
    <property type="term" value="F:ATP binding"/>
    <property type="evidence" value="ECO:0007669"/>
    <property type="project" value="UniProtKB-KW"/>
</dbReference>
<reference evidence="5 6" key="1">
    <citation type="submission" date="2016-10" db="EMBL/GenBank/DDBJ databases">
        <authorList>
            <person name="de Groot N.N."/>
        </authorList>
    </citation>
    <scope>NUCLEOTIDE SEQUENCE [LARGE SCALE GENOMIC DNA]</scope>
    <source>
        <strain evidence="5 6">Calf135</strain>
    </source>
</reference>
<gene>
    <name evidence="5" type="ORF">SAMN05216454_10870</name>
</gene>
<dbReference type="RefSeq" id="WP_091975679.1">
    <property type="nucleotide sequence ID" value="NZ_FODF01000008.1"/>
</dbReference>
<dbReference type="PANTHER" id="PTHR42788">
    <property type="entry name" value="TAURINE IMPORT ATP-BINDING PROTEIN-RELATED"/>
    <property type="match status" value="1"/>
</dbReference>
<dbReference type="OrthoDB" id="9801958at2"/>
<dbReference type="Proteomes" id="UP000199512">
    <property type="component" value="Unassembled WGS sequence"/>
</dbReference>
<keyword evidence="6" id="KW-1185">Reference proteome</keyword>
<organism evidence="5 6">
    <name type="scientific">Peptostreptococcus russellii</name>
    <dbReference type="NCBI Taxonomy" id="215200"/>
    <lineage>
        <taxon>Bacteria</taxon>
        <taxon>Bacillati</taxon>
        <taxon>Bacillota</taxon>
        <taxon>Clostridia</taxon>
        <taxon>Peptostreptococcales</taxon>
        <taxon>Peptostreptococcaceae</taxon>
        <taxon>Peptostreptococcus</taxon>
    </lineage>
</organism>
<dbReference type="Gene3D" id="3.40.50.300">
    <property type="entry name" value="P-loop containing nucleotide triphosphate hydrolases"/>
    <property type="match status" value="1"/>
</dbReference>
<evidence type="ECO:0000313" key="6">
    <source>
        <dbReference type="Proteomes" id="UP000199512"/>
    </source>
</evidence>
<feature type="domain" description="ABC transporter" evidence="4">
    <location>
        <begin position="10"/>
        <end position="229"/>
    </location>
</feature>
<dbReference type="InterPro" id="IPR017871">
    <property type="entry name" value="ABC_transporter-like_CS"/>
</dbReference>
<dbReference type="InterPro" id="IPR050166">
    <property type="entry name" value="ABC_transporter_ATP-bind"/>
</dbReference>
<dbReference type="InterPro" id="IPR003593">
    <property type="entry name" value="AAA+_ATPase"/>
</dbReference>
<dbReference type="PROSITE" id="PS50893">
    <property type="entry name" value="ABC_TRANSPORTER_2"/>
    <property type="match status" value="1"/>
</dbReference>
<proteinExistence type="predicted"/>
<dbReference type="InterPro" id="IPR003439">
    <property type="entry name" value="ABC_transporter-like_ATP-bd"/>
</dbReference>
<keyword evidence="3" id="KW-0067">ATP-binding</keyword>
<dbReference type="STRING" id="215200.SAMN05216454_10870"/>
<dbReference type="CDD" id="cd03293">
    <property type="entry name" value="ABC_NrtD_SsuB_transporters"/>
    <property type="match status" value="1"/>
</dbReference>
<dbReference type="EMBL" id="FODF01000008">
    <property type="protein sequence ID" value="SEN69464.1"/>
    <property type="molecule type" value="Genomic_DNA"/>
</dbReference>
<dbReference type="PANTHER" id="PTHR42788:SF2">
    <property type="entry name" value="ABC TRANSPORTER ATP-BINDING PROTEIN"/>
    <property type="match status" value="1"/>
</dbReference>
<dbReference type="SUPFAM" id="SSF52540">
    <property type="entry name" value="P-loop containing nucleoside triphosphate hydrolases"/>
    <property type="match status" value="1"/>
</dbReference>
<keyword evidence="1" id="KW-0813">Transport</keyword>
<dbReference type="Pfam" id="PF00005">
    <property type="entry name" value="ABC_tran"/>
    <property type="match status" value="1"/>
</dbReference>
<evidence type="ECO:0000259" key="4">
    <source>
        <dbReference type="PROSITE" id="PS50893"/>
    </source>
</evidence>
<evidence type="ECO:0000256" key="2">
    <source>
        <dbReference type="ARBA" id="ARBA00022741"/>
    </source>
</evidence>
<dbReference type="AlphaFoldDB" id="A0A1H8ILR4"/>
<dbReference type="GO" id="GO:0016887">
    <property type="term" value="F:ATP hydrolysis activity"/>
    <property type="evidence" value="ECO:0007669"/>
    <property type="project" value="InterPro"/>
</dbReference>
<dbReference type="SMART" id="SM00382">
    <property type="entry name" value="AAA"/>
    <property type="match status" value="1"/>
</dbReference>
<evidence type="ECO:0000313" key="5">
    <source>
        <dbReference type="EMBL" id="SEN69464.1"/>
    </source>
</evidence>